<dbReference type="Pfam" id="PF02597">
    <property type="entry name" value="ThiS"/>
    <property type="match status" value="1"/>
</dbReference>
<gene>
    <name evidence="4" type="ORF">BX611_0620</name>
</gene>
<dbReference type="UniPathway" id="UPA00344"/>
<evidence type="ECO:0000256" key="1">
    <source>
        <dbReference type="ARBA" id="ARBA00022741"/>
    </source>
</evidence>
<reference evidence="4 5" key="1">
    <citation type="submission" date="2018-08" db="EMBL/GenBank/DDBJ databases">
        <title>Genomic Encyclopedia of Type Strains, Phase III (KMG-III): the genomes of soil and plant-associated and newly described type strains.</title>
        <authorList>
            <person name="Whitman W."/>
        </authorList>
    </citation>
    <scope>NUCLEOTIDE SEQUENCE [LARGE SCALE GENOMIC DNA]</scope>
    <source>
        <strain evidence="4 5">325-5</strain>
    </source>
</reference>
<organism evidence="4 5">
    <name type="scientific">Lutibacter oceani</name>
    <dbReference type="NCBI Taxonomy" id="1853311"/>
    <lineage>
        <taxon>Bacteria</taxon>
        <taxon>Pseudomonadati</taxon>
        <taxon>Bacteroidota</taxon>
        <taxon>Flavobacteriia</taxon>
        <taxon>Flavobacteriales</taxon>
        <taxon>Flavobacteriaceae</taxon>
        <taxon>Lutibacter</taxon>
    </lineage>
</organism>
<dbReference type="GO" id="GO:1990133">
    <property type="term" value="C:molybdopterin adenylyltransferase complex"/>
    <property type="evidence" value="ECO:0007669"/>
    <property type="project" value="TreeGrafter"/>
</dbReference>
<dbReference type="AlphaFoldDB" id="A0A3D9RZM9"/>
<comment type="caution">
    <text evidence="4">The sequence shown here is derived from an EMBL/GenBank/DDBJ whole genome shotgun (WGS) entry which is preliminary data.</text>
</comment>
<dbReference type="EMBL" id="QTTQ01000009">
    <property type="protein sequence ID" value="REE83331.1"/>
    <property type="molecule type" value="Genomic_DNA"/>
</dbReference>
<dbReference type="GO" id="GO:0000166">
    <property type="term" value="F:nucleotide binding"/>
    <property type="evidence" value="ECO:0007669"/>
    <property type="project" value="UniProtKB-KW"/>
</dbReference>
<evidence type="ECO:0000256" key="2">
    <source>
        <dbReference type="ARBA" id="ARBA00024200"/>
    </source>
</evidence>
<dbReference type="PANTHER" id="PTHR33359">
    <property type="entry name" value="MOLYBDOPTERIN SYNTHASE SULFUR CARRIER SUBUNIT"/>
    <property type="match status" value="1"/>
</dbReference>
<dbReference type="InterPro" id="IPR003749">
    <property type="entry name" value="ThiS/MoaD-like"/>
</dbReference>
<protein>
    <recommendedName>
        <fullName evidence="3">Molybdopterin synthase sulfur carrier subunit</fullName>
    </recommendedName>
</protein>
<dbReference type="SUPFAM" id="SSF54285">
    <property type="entry name" value="MoaD/ThiS"/>
    <property type="match status" value="1"/>
</dbReference>
<evidence type="ECO:0000256" key="3">
    <source>
        <dbReference type="ARBA" id="ARBA00024247"/>
    </source>
</evidence>
<keyword evidence="5" id="KW-1185">Reference proteome</keyword>
<sequence length="80" mass="8855">MEIQLLFFGIATDLVGKNTMLYKIEENSTIIELKKSLISNFSGLKNINEFAIAVNEEYADDDLIITHRDVVAIIPPVSGG</sequence>
<proteinExistence type="inferred from homology"/>
<dbReference type="Gene3D" id="3.10.20.30">
    <property type="match status" value="1"/>
</dbReference>
<name>A0A3D9RZM9_9FLAO</name>
<dbReference type="RefSeq" id="WP_115878000.1">
    <property type="nucleotide sequence ID" value="NZ_QTTQ01000009.1"/>
</dbReference>
<comment type="similarity">
    <text evidence="2">Belongs to the MoaD family.</text>
</comment>
<dbReference type="GO" id="GO:0006777">
    <property type="term" value="P:Mo-molybdopterin cofactor biosynthetic process"/>
    <property type="evidence" value="ECO:0007669"/>
    <property type="project" value="InterPro"/>
</dbReference>
<keyword evidence="1" id="KW-0547">Nucleotide-binding</keyword>
<dbReference type="Proteomes" id="UP000256429">
    <property type="component" value="Unassembled WGS sequence"/>
</dbReference>
<dbReference type="InterPro" id="IPR044672">
    <property type="entry name" value="MOCS2A"/>
</dbReference>
<evidence type="ECO:0000313" key="5">
    <source>
        <dbReference type="Proteomes" id="UP000256429"/>
    </source>
</evidence>
<dbReference type="OrthoDB" id="598356at2"/>
<evidence type="ECO:0000313" key="4">
    <source>
        <dbReference type="EMBL" id="REE83331.1"/>
    </source>
</evidence>
<dbReference type="InterPro" id="IPR016155">
    <property type="entry name" value="Mopterin_synth/thiamin_S_b"/>
</dbReference>
<dbReference type="CDD" id="cd00754">
    <property type="entry name" value="Ubl_MoaD"/>
    <property type="match status" value="1"/>
</dbReference>
<accession>A0A3D9RZM9</accession>
<dbReference type="InterPro" id="IPR012675">
    <property type="entry name" value="Beta-grasp_dom_sf"/>
</dbReference>
<dbReference type="PANTHER" id="PTHR33359:SF1">
    <property type="entry name" value="MOLYBDOPTERIN SYNTHASE SULFUR CARRIER SUBUNIT"/>
    <property type="match status" value="1"/>
</dbReference>